<dbReference type="Proteomes" id="UP000800040">
    <property type="component" value="Unassembled WGS sequence"/>
</dbReference>
<evidence type="ECO:0000256" key="4">
    <source>
        <dbReference type="ARBA" id="ARBA00022490"/>
    </source>
</evidence>
<feature type="compositionally biased region" description="Low complexity" evidence="8">
    <location>
        <begin position="416"/>
        <end position="425"/>
    </location>
</feature>
<feature type="compositionally biased region" description="Acidic residues" evidence="8">
    <location>
        <begin position="570"/>
        <end position="580"/>
    </location>
</feature>
<comment type="similarity">
    <text evidence="2">Belongs to the OSBP family.</text>
</comment>
<reference evidence="10" key="1">
    <citation type="submission" date="2020-01" db="EMBL/GenBank/DDBJ databases">
        <authorList>
            <consortium name="DOE Joint Genome Institute"/>
            <person name="Haridas S."/>
            <person name="Albert R."/>
            <person name="Binder M."/>
            <person name="Bloem J."/>
            <person name="Labutti K."/>
            <person name="Salamov A."/>
            <person name="Andreopoulos B."/>
            <person name="Baker S.E."/>
            <person name="Barry K."/>
            <person name="Bills G."/>
            <person name="Bluhm B.H."/>
            <person name="Cannon C."/>
            <person name="Castanera R."/>
            <person name="Culley D.E."/>
            <person name="Daum C."/>
            <person name="Ezra D."/>
            <person name="Gonzalez J.B."/>
            <person name="Henrissat B."/>
            <person name="Kuo A."/>
            <person name="Liang C."/>
            <person name="Lipzen A."/>
            <person name="Lutzoni F."/>
            <person name="Magnuson J."/>
            <person name="Mondo S."/>
            <person name="Nolan M."/>
            <person name="Ohm R."/>
            <person name="Pangilinan J."/>
            <person name="Park H.-J."/>
            <person name="Ramirez L."/>
            <person name="Alfaro M."/>
            <person name="Sun H."/>
            <person name="Tritt A."/>
            <person name="Yoshinaga Y."/>
            <person name="Zwiers L.-H."/>
            <person name="Turgeon B.G."/>
            <person name="Goodwin S.B."/>
            <person name="Spatafora J.W."/>
            <person name="Crous P.W."/>
            <person name="Grigoriev I.V."/>
        </authorList>
    </citation>
    <scope>NUCLEOTIDE SEQUENCE</scope>
    <source>
        <strain evidence="10">P77</strain>
    </source>
</reference>
<evidence type="ECO:0000256" key="8">
    <source>
        <dbReference type="SAM" id="MobiDB-lite"/>
    </source>
</evidence>
<protein>
    <recommendedName>
        <fullName evidence="9">PH domain-containing protein</fullName>
    </recommendedName>
</protein>
<dbReference type="GO" id="GO:0006897">
    <property type="term" value="P:endocytosis"/>
    <property type="evidence" value="ECO:0007669"/>
    <property type="project" value="TreeGrafter"/>
</dbReference>
<dbReference type="InterPro" id="IPR037239">
    <property type="entry name" value="OSBP_sf"/>
</dbReference>
<dbReference type="AlphaFoldDB" id="A0A6A5KJW8"/>
<dbReference type="GO" id="GO:0030011">
    <property type="term" value="P:maintenance of cell polarity"/>
    <property type="evidence" value="ECO:0007669"/>
    <property type="project" value="TreeGrafter"/>
</dbReference>
<keyword evidence="3" id="KW-0813">Transport</keyword>
<feature type="compositionally biased region" description="Basic and acidic residues" evidence="8">
    <location>
        <begin position="555"/>
        <end position="569"/>
    </location>
</feature>
<keyword evidence="4" id="KW-0963">Cytoplasm</keyword>
<dbReference type="FunFam" id="2.30.29.30:FF:000369">
    <property type="entry name" value="Oxysterol binding protein"/>
    <property type="match status" value="1"/>
</dbReference>
<feature type="compositionally biased region" description="Low complexity" evidence="8">
    <location>
        <begin position="173"/>
        <end position="193"/>
    </location>
</feature>
<keyword evidence="7" id="KW-0446">Lipid-binding</keyword>
<dbReference type="SUPFAM" id="SSF101576">
    <property type="entry name" value="Supernatant protein factor (SPF), C-terminal domain"/>
    <property type="match status" value="1"/>
</dbReference>
<evidence type="ECO:0000313" key="10">
    <source>
        <dbReference type="EMBL" id="KAF1836119.1"/>
    </source>
</evidence>
<dbReference type="GO" id="GO:0034727">
    <property type="term" value="P:piecemeal microautophagy of the nucleus"/>
    <property type="evidence" value="ECO:0007669"/>
    <property type="project" value="TreeGrafter"/>
</dbReference>
<dbReference type="GO" id="GO:0035621">
    <property type="term" value="P:ER to Golgi ceramide transport"/>
    <property type="evidence" value="ECO:0007669"/>
    <property type="project" value="TreeGrafter"/>
</dbReference>
<comment type="subcellular location">
    <subcellularLocation>
        <location evidence="1">Cytoplasm</location>
    </subcellularLocation>
</comment>
<accession>A0A6A5KJW8</accession>
<dbReference type="InterPro" id="IPR036598">
    <property type="entry name" value="GOLD_dom_sf"/>
</dbReference>
<dbReference type="SUPFAM" id="SSF144000">
    <property type="entry name" value="Oxysterol-binding protein-like"/>
    <property type="match status" value="1"/>
</dbReference>
<feature type="compositionally biased region" description="Basic and acidic residues" evidence="8">
    <location>
        <begin position="360"/>
        <end position="369"/>
    </location>
</feature>
<dbReference type="GO" id="GO:0032541">
    <property type="term" value="C:cortical endoplasmic reticulum"/>
    <property type="evidence" value="ECO:0007669"/>
    <property type="project" value="TreeGrafter"/>
</dbReference>
<dbReference type="PROSITE" id="PS50003">
    <property type="entry name" value="PH_DOMAIN"/>
    <property type="match status" value="1"/>
</dbReference>
<dbReference type="GO" id="GO:0032934">
    <property type="term" value="F:sterol binding"/>
    <property type="evidence" value="ECO:0007669"/>
    <property type="project" value="TreeGrafter"/>
</dbReference>
<evidence type="ECO:0000256" key="3">
    <source>
        <dbReference type="ARBA" id="ARBA00022448"/>
    </source>
</evidence>
<keyword evidence="5" id="KW-0597">Phosphoprotein</keyword>
<dbReference type="GO" id="GO:0097038">
    <property type="term" value="C:perinuclear endoplasmic reticulum"/>
    <property type="evidence" value="ECO:0007669"/>
    <property type="project" value="TreeGrafter"/>
</dbReference>
<dbReference type="Gene3D" id="2.60.120.680">
    <property type="entry name" value="GOLD domain"/>
    <property type="match status" value="1"/>
</dbReference>
<dbReference type="InterPro" id="IPR011993">
    <property type="entry name" value="PH-like_dom_sf"/>
</dbReference>
<keyword evidence="11" id="KW-1185">Reference proteome</keyword>
<dbReference type="SMART" id="SM00233">
    <property type="entry name" value="PH"/>
    <property type="match status" value="1"/>
</dbReference>
<evidence type="ECO:0000256" key="6">
    <source>
        <dbReference type="ARBA" id="ARBA00023055"/>
    </source>
</evidence>
<feature type="region of interest" description="Disordered" evidence="8">
    <location>
        <begin position="507"/>
        <end position="526"/>
    </location>
</feature>
<keyword evidence="6" id="KW-0445">Lipid transport</keyword>
<dbReference type="FunFam" id="2.40.160.120:FF:000013">
    <property type="entry name" value="Oxysterol binding protein"/>
    <property type="match status" value="1"/>
</dbReference>
<dbReference type="SUPFAM" id="SSF50729">
    <property type="entry name" value="PH domain-like"/>
    <property type="match status" value="1"/>
</dbReference>
<dbReference type="Gene3D" id="2.30.29.30">
    <property type="entry name" value="Pleckstrin-homology domain (PH domain)/Phosphotyrosine-binding domain (PTB)"/>
    <property type="match status" value="1"/>
</dbReference>
<feature type="region of interest" description="Disordered" evidence="8">
    <location>
        <begin position="360"/>
        <end position="426"/>
    </location>
</feature>
<evidence type="ECO:0000256" key="1">
    <source>
        <dbReference type="ARBA" id="ARBA00004496"/>
    </source>
</evidence>
<evidence type="ECO:0000256" key="7">
    <source>
        <dbReference type="ARBA" id="ARBA00023121"/>
    </source>
</evidence>
<dbReference type="GO" id="GO:0120009">
    <property type="term" value="P:intermembrane lipid transfer"/>
    <property type="evidence" value="ECO:0007669"/>
    <property type="project" value="UniProtKB-ARBA"/>
</dbReference>
<evidence type="ECO:0000313" key="11">
    <source>
        <dbReference type="Proteomes" id="UP000800040"/>
    </source>
</evidence>
<feature type="region of interest" description="Disordered" evidence="8">
    <location>
        <begin position="53"/>
        <end position="84"/>
    </location>
</feature>
<dbReference type="CDD" id="cd13289">
    <property type="entry name" value="PH_Osh3p_yeast"/>
    <property type="match status" value="1"/>
</dbReference>
<dbReference type="Pfam" id="PF15409">
    <property type="entry name" value="PH_8"/>
    <property type="match status" value="1"/>
</dbReference>
<proteinExistence type="inferred from homology"/>
<feature type="domain" description="PH" evidence="9">
    <location>
        <begin position="214"/>
        <end position="308"/>
    </location>
</feature>
<dbReference type="InterPro" id="IPR000648">
    <property type="entry name" value="Oxysterol-bd"/>
</dbReference>
<dbReference type="GO" id="GO:0006887">
    <property type="term" value="P:exocytosis"/>
    <property type="evidence" value="ECO:0007669"/>
    <property type="project" value="TreeGrafter"/>
</dbReference>
<feature type="region of interest" description="Disordered" evidence="8">
    <location>
        <begin position="539"/>
        <end position="632"/>
    </location>
</feature>
<dbReference type="InterPro" id="IPR041680">
    <property type="entry name" value="PH_8"/>
</dbReference>
<dbReference type="InterPro" id="IPR001849">
    <property type="entry name" value="PH_domain"/>
</dbReference>
<gene>
    <name evidence="10" type="ORF">BDW02DRAFT_546685</name>
</gene>
<dbReference type="EMBL" id="ML975277">
    <property type="protein sequence ID" value="KAF1836119.1"/>
    <property type="molecule type" value="Genomic_DNA"/>
</dbReference>
<dbReference type="Pfam" id="PF01237">
    <property type="entry name" value="Oxysterol_BP"/>
    <property type="match status" value="1"/>
</dbReference>
<organism evidence="10 11">
    <name type="scientific">Decorospora gaudefroyi</name>
    <dbReference type="NCBI Taxonomy" id="184978"/>
    <lineage>
        <taxon>Eukaryota</taxon>
        <taxon>Fungi</taxon>
        <taxon>Dikarya</taxon>
        <taxon>Ascomycota</taxon>
        <taxon>Pezizomycotina</taxon>
        <taxon>Dothideomycetes</taxon>
        <taxon>Pleosporomycetidae</taxon>
        <taxon>Pleosporales</taxon>
        <taxon>Pleosporineae</taxon>
        <taxon>Pleosporaceae</taxon>
        <taxon>Decorospora</taxon>
    </lineage>
</organism>
<dbReference type="GO" id="GO:0005886">
    <property type="term" value="C:plasma membrane"/>
    <property type="evidence" value="ECO:0007669"/>
    <property type="project" value="TreeGrafter"/>
</dbReference>
<dbReference type="GO" id="GO:0005829">
    <property type="term" value="C:cytosol"/>
    <property type="evidence" value="ECO:0007669"/>
    <property type="project" value="TreeGrafter"/>
</dbReference>
<evidence type="ECO:0000256" key="5">
    <source>
        <dbReference type="ARBA" id="ARBA00022553"/>
    </source>
</evidence>
<dbReference type="Gene3D" id="2.40.160.120">
    <property type="match status" value="1"/>
</dbReference>
<dbReference type="PANTHER" id="PTHR10972:SF203">
    <property type="entry name" value="OXYSTEROL-BINDING PROTEIN HOMOLOG 3"/>
    <property type="match status" value="1"/>
</dbReference>
<evidence type="ECO:0000256" key="2">
    <source>
        <dbReference type="ARBA" id="ARBA00008842"/>
    </source>
</evidence>
<dbReference type="Gene3D" id="3.30.70.3490">
    <property type="match status" value="1"/>
</dbReference>
<dbReference type="PANTHER" id="PTHR10972">
    <property type="entry name" value="OXYSTEROL-BINDING PROTEIN-RELATED"/>
    <property type="match status" value="1"/>
</dbReference>
<name>A0A6A5KJW8_9PLEO</name>
<evidence type="ECO:0000259" key="9">
    <source>
        <dbReference type="PROSITE" id="PS50003"/>
    </source>
</evidence>
<sequence length="1015" mass="111010">MAGMENIEVHSKSYLVRWVHVSSGHTISWSVQPHKKSLNFAIFKHPGASTGATPQLPASATLDAGPSTPAPEAAMTRGRGAATSRNDRTVVLEKLSAIGLKQVQWHGKCEADLASMGTYDVPAGEGGMYGLVFDNTFSKTVSKTATFVLMTYPTNAAPKSGHHMHYAQAMAGSSTTSLPKSSPSMGPMESSESLPQADRPRSQYGPKQASLSGASFLTGVLHKKRRKRNQGYARRFFSLDFTSSTLSYYRNDHSSALRGAIPLSLAAVGANEETREISVDSGAEIWQLRANNAKDFQMWRNALDRASRTASDRGAVASPTLQIKDSPFQALPRVTSAAEENEWARVEALVGRVSGTRDAVRRLAQDTDPKYTPSPGSGISKMNDGLSPTPSDAESGDYFPEQKASEKTAFWKRKPSSSGGQSPSGLFRRSVSAQVGVASPGAIPPVPPLPANIPANGTLAVPKRNARASTISHSSHSHQEHGIHDNCMALLRDLDSVVREFTHLINESKQRRMPAPPPALSPAISRRSFESVAESVDEFFDAPDGDGSKSQLLCIRRDSGDNERDRERSLDDDDDGDSDAESSSSSEDGGTGLLDRPRMSRETTPALFPTKPKSLTPLPRSPVKRRTTVQSPKVQPPSLIAFFRKNVGKDLSTIAMPVSANEPTSALQRLAEQLEYSELLDAAITASTDNGERLVYMAAFAISAFSNTRVKDRAIRKPFNPMLGETYELVREDKGFRFFAEKVLHRPVRMACQAEAQEWTFVQSPMPMQKFWGKSAEINTDGKVRIFLHASEEHYSWTLATSYLRNVIAGEKYLEPSGTMTIISETTGAKAVCTFKAGGMFAGRSEEVSVQVFDSTGSVLPMGAAGKWTSDIQLTTNGQSTGKTIWKVGDLVDKAEKHYGLTTFAAALNQVTVIEESHLPLTDSRLRPDQLALENGDVDRAEAYKARLEERQRARRRVMEEHGEEWQPRWFTKVGAVEAAALGDEEVWRLKGGKDGYWECRERGEWSDVVEVFQT</sequence>
<dbReference type="OrthoDB" id="1854502at2759"/>
<feature type="region of interest" description="Disordered" evidence="8">
    <location>
        <begin position="169"/>
        <end position="209"/>
    </location>
</feature>